<dbReference type="GO" id="GO:0000423">
    <property type="term" value="P:mitophagy"/>
    <property type="evidence" value="ECO:0007669"/>
    <property type="project" value="InterPro"/>
</dbReference>
<dbReference type="AlphaFoldDB" id="A0A1G4J2A3"/>
<dbReference type="Proteomes" id="UP000191024">
    <property type="component" value="Chromosome C"/>
</dbReference>
<dbReference type="InterPro" id="IPR013898">
    <property type="entry name" value="Atg43"/>
</dbReference>
<keyword evidence="2" id="KW-1185">Reference proteome</keyword>
<dbReference type="PANTHER" id="PTHR38699">
    <property type="entry name" value="CHROMOSOME 1, WHOLE GENOME SHOTGUN SEQUENCE"/>
    <property type="match status" value="1"/>
</dbReference>
<protein>
    <submittedName>
        <fullName evidence="1">LAMI_0C04786g1_1</fullName>
    </submittedName>
</protein>
<sequence length="115" mass="12896">MPSLKVPSVRARTAIPDLRFEQTFMNAVRKEAIARHGITAKTQDSSDGKVKITAGVVCKVILRDVFLMPFVQGILWTSVLIAMRPWLSNATRSGQRLGRYIYRTILGKDLVPKRA</sequence>
<reference evidence="2" key="1">
    <citation type="submission" date="2016-03" db="EMBL/GenBank/DDBJ databases">
        <authorList>
            <person name="Devillers H."/>
        </authorList>
    </citation>
    <scope>NUCLEOTIDE SEQUENCE [LARGE SCALE GENOMIC DNA]</scope>
</reference>
<evidence type="ECO:0000313" key="1">
    <source>
        <dbReference type="EMBL" id="SCU83808.1"/>
    </source>
</evidence>
<organism evidence="1 2">
    <name type="scientific">Lachancea mirantina</name>
    <dbReference type="NCBI Taxonomy" id="1230905"/>
    <lineage>
        <taxon>Eukaryota</taxon>
        <taxon>Fungi</taxon>
        <taxon>Dikarya</taxon>
        <taxon>Ascomycota</taxon>
        <taxon>Saccharomycotina</taxon>
        <taxon>Saccharomycetes</taxon>
        <taxon>Saccharomycetales</taxon>
        <taxon>Saccharomycetaceae</taxon>
        <taxon>Lachancea</taxon>
    </lineage>
</organism>
<dbReference type="OrthoDB" id="2430343at2759"/>
<gene>
    <name evidence="1" type="ORF">LAMI_0C04786G</name>
</gene>
<evidence type="ECO:0000313" key="2">
    <source>
        <dbReference type="Proteomes" id="UP000191024"/>
    </source>
</evidence>
<name>A0A1G4J2A3_9SACH</name>
<dbReference type="GO" id="GO:0140580">
    <property type="term" value="F:mitochondrion autophagosome adaptor activity"/>
    <property type="evidence" value="ECO:0007669"/>
    <property type="project" value="InterPro"/>
</dbReference>
<accession>A0A1G4J2A3</accession>
<dbReference type="PANTHER" id="PTHR38699:SF1">
    <property type="entry name" value="MITOPHAGY RECEPTOR ATG43"/>
    <property type="match status" value="1"/>
</dbReference>
<dbReference type="EMBL" id="LT598466">
    <property type="protein sequence ID" value="SCU83808.1"/>
    <property type="molecule type" value="Genomic_DNA"/>
</dbReference>
<proteinExistence type="predicted"/>
<dbReference type="STRING" id="1230905.A0A1G4J2A3"/>